<dbReference type="AlphaFoldDB" id="A0AA40SSY2"/>
<dbReference type="NCBIfam" id="NF038302">
    <property type="entry name" value="EPS_HpsE"/>
    <property type="match status" value="1"/>
</dbReference>
<gene>
    <name evidence="2" type="ORF">FNW02_02110</name>
</gene>
<dbReference type="CDD" id="cd00761">
    <property type="entry name" value="Glyco_tranf_GTA_type"/>
    <property type="match status" value="1"/>
</dbReference>
<dbReference type="SUPFAM" id="SSF53448">
    <property type="entry name" value="Nucleotide-diphospho-sugar transferases"/>
    <property type="match status" value="1"/>
</dbReference>
<sequence>MTELLIESLDITIAIPTYNGATRLPKILDKLLAQTGVEHLNGEIIIVDNNSFDNTYEVIESYQKICNSKFPLRYFLETEQGAAFARLRAVREARGELIAFLDDDNLPAPNWLAEAYTFGVEHPQAGVWSGQIHGDFEVKPPEEFERIQAFLAIREHGLEPHLFDAANLRLPPGAALVVRKQAWRENVPQRPKLSGKLPGILVQGDDYEPLLYIHYAGWEIWYNPNMHTYHQIPHWRLEKDYLLTLARGCGLCICQLRLINTKNWQKPIIFVRTFLGNLRRVLEHLIKYRGKIKSDLIALFEIQFYLGSMISPFYYLKINLQKLTN</sequence>
<reference evidence="2" key="1">
    <citation type="submission" date="2019-07" db="EMBL/GenBank/DDBJ databases">
        <title>Toxilogical consequences of a new and cryptic species of cyanobacteria (Komarekiella delphini-convector) recovered from the epidermis of a bottlenose dolphin and 1500 ft. in the air.</title>
        <authorList>
            <person name="Brown A.O."/>
            <person name="Dvorak P."/>
            <person name="Villanueva C.D."/>
            <person name="Foss A.J."/>
            <person name="Garvey A.D."/>
            <person name="Gibson Q.A."/>
            <person name="Johansen J.R."/>
            <person name="Casamatta D.A."/>
        </authorList>
    </citation>
    <scope>NUCLEOTIDE SEQUENCE</scope>
    <source>
        <strain evidence="2">SJRDD-AB1</strain>
    </source>
</reference>
<dbReference type="Proteomes" id="UP001165986">
    <property type="component" value="Unassembled WGS sequence"/>
</dbReference>
<dbReference type="PANTHER" id="PTHR43685:SF3">
    <property type="entry name" value="SLR2126 PROTEIN"/>
    <property type="match status" value="1"/>
</dbReference>
<dbReference type="InterPro" id="IPR001173">
    <property type="entry name" value="Glyco_trans_2-like"/>
</dbReference>
<dbReference type="Gene3D" id="3.90.550.10">
    <property type="entry name" value="Spore Coat Polysaccharide Biosynthesis Protein SpsA, Chain A"/>
    <property type="match status" value="1"/>
</dbReference>
<keyword evidence="3" id="KW-1185">Reference proteome</keyword>
<dbReference type="PANTHER" id="PTHR43685">
    <property type="entry name" value="GLYCOSYLTRANSFERASE"/>
    <property type="match status" value="1"/>
</dbReference>
<evidence type="ECO:0000313" key="3">
    <source>
        <dbReference type="Proteomes" id="UP001165986"/>
    </source>
</evidence>
<dbReference type="InterPro" id="IPR029044">
    <property type="entry name" value="Nucleotide-diphossugar_trans"/>
</dbReference>
<feature type="domain" description="Glycosyltransferase 2-like" evidence="1">
    <location>
        <begin position="12"/>
        <end position="138"/>
    </location>
</feature>
<accession>A0AA40SSY2</accession>
<dbReference type="EMBL" id="VJXY01000001">
    <property type="protein sequence ID" value="MBD6614689.1"/>
    <property type="molecule type" value="Genomic_DNA"/>
</dbReference>
<evidence type="ECO:0000313" key="2">
    <source>
        <dbReference type="EMBL" id="MBD6614689.1"/>
    </source>
</evidence>
<dbReference type="InterPro" id="IPR050834">
    <property type="entry name" value="Glycosyltransf_2"/>
</dbReference>
<dbReference type="Pfam" id="PF00535">
    <property type="entry name" value="Glycos_transf_2"/>
    <property type="match status" value="1"/>
</dbReference>
<name>A0AA40SSY2_9NOST</name>
<proteinExistence type="predicted"/>
<comment type="caution">
    <text evidence="2">The sequence shown here is derived from an EMBL/GenBank/DDBJ whole genome shotgun (WGS) entry which is preliminary data.</text>
</comment>
<protein>
    <submittedName>
        <fullName evidence="2">Glycosyltransferase family 2 protein</fullName>
    </submittedName>
</protein>
<dbReference type="RefSeq" id="WP_191755925.1">
    <property type="nucleotide sequence ID" value="NZ_VJXY01000001.1"/>
</dbReference>
<organism evidence="2 3">
    <name type="scientific">Komarekiella delphini-convector SJRDD-AB1</name>
    <dbReference type="NCBI Taxonomy" id="2593771"/>
    <lineage>
        <taxon>Bacteria</taxon>
        <taxon>Bacillati</taxon>
        <taxon>Cyanobacteriota</taxon>
        <taxon>Cyanophyceae</taxon>
        <taxon>Nostocales</taxon>
        <taxon>Nostocaceae</taxon>
        <taxon>Komarekiella</taxon>
        <taxon>Komarekiella delphini-convector</taxon>
    </lineage>
</organism>
<evidence type="ECO:0000259" key="1">
    <source>
        <dbReference type="Pfam" id="PF00535"/>
    </source>
</evidence>